<accession>A0AAW7XBU7</accession>
<dbReference type="InterPro" id="IPR003661">
    <property type="entry name" value="HisK_dim/P_dom"/>
</dbReference>
<evidence type="ECO:0000256" key="5">
    <source>
        <dbReference type="ARBA" id="ARBA00022679"/>
    </source>
</evidence>
<dbReference type="GO" id="GO:0005524">
    <property type="term" value="F:ATP binding"/>
    <property type="evidence" value="ECO:0007669"/>
    <property type="project" value="UniProtKB-KW"/>
</dbReference>
<comment type="caution">
    <text evidence="14">The sequence shown here is derived from an EMBL/GenBank/DDBJ whole genome shotgun (WGS) entry which is preliminary data.</text>
</comment>
<comment type="catalytic activity">
    <reaction evidence="1">
        <text>ATP + protein L-histidine = ADP + protein N-phospho-L-histidine.</text>
        <dbReference type="EC" id="2.7.13.3"/>
    </reaction>
</comment>
<keyword evidence="4" id="KW-0597">Phosphoprotein</keyword>
<dbReference type="InterPro" id="IPR036097">
    <property type="entry name" value="HisK_dim/P_sf"/>
</dbReference>
<evidence type="ECO:0000256" key="11">
    <source>
        <dbReference type="SAM" id="Phobius"/>
    </source>
</evidence>
<keyword evidence="14" id="KW-0547">Nucleotide-binding</keyword>
<protein>
    <recommendedName>
        <fullName evidence="3">histidine kinase</fullName>
        <ecNumber evidence="3">2.7.13.3</ecNumber>
    </recommendedName>
</protein>
<feature type="domain" description="HAMP" evidence="13">
    <location>
        <begin position="195"/>
        <end position="246"/>
    </location>
</feature>
<dbReference type="InterPro" id="IPR036890">
    <property type="entry name" value="HATPase_C_sf"/>
</dbReference>
<evidence type="ECO:0000313" key="14">
    <source>
        <dbReference type="EMBL" id="MDO6424396.1"/>
    </source>
</evidence>
<dbReference type="AlphaFoldDB" id="A0AAW7XBU7"/>
<dbReference type="SUPFAM" id="SSF47384">
    <property type="entry name" value="Homodimeric domain of signal transducing histidine kinase"/>
    <property type="match status" value="1"/>
</dbReference>
<proteinExistence type="predicted"/>
<dbReference type="Gene3D" id="1.10.287.130">
    <property type="match status" value="1"/>
</dbReference>
<organism evidence="14 15">
    <name type="scientific">Saccharophagus degradans</name>
    <dbReference type="NCBI Taxonomy" id="86304"/>
    <lineage>
        <taxon>Bacteria</taxon>
        <taxon>Pseudomonadati</taxon>
        <taxon>Pseudomonadota</taxon>
        <taxon>Gammaproteobacteria</taxon>
        <taxon>Cellvibrionales</taxon>
        <taxon>Cellvibrionaceae</taxon>
        <taxon>Saccharophagus</taxon>
    </lineage>
</organism>
<dbReference type="GO" id="GO:0005886">
    <property type="term" value="C:plasma membrane"/>
    <property type="evidence" value="ECO:0007669"/>
    <property type="project" value="TreeGrafter"/>
</dbReference>
<dbReference type="RefSeq" id="WP_303493729.1">
    <property type="nucleotide sequence ID" value="NZ_JAUOPB010000014.1"/>
</dbReference>
<evidence type="ECO:0000256" key="6">
    <source>
        <dbReference type="ARBA" id="ARBA00022692"/>
    </source>
</evidence>
<dbReference type="Pfam" id="PF02518">
    <property type="entry name" value="HATPase_c"/>
    <property type="match status" value="1"/>
</dbReference>
<sequence length="456" mass="50761">MLRLFNRNSLAARLLIASLCILPILLVIIALALDKAFRSSLVNAEQEALQAHFYSLLGAAEPDNKGLQLPEVLDQPKFNLHESGLYAWVIDEQEHLVWQSESARLTLALKPESFAHPLAQGESQFIQTELSGSQYFVYNYRIVWEFEDGDHAFDFYLAHTASAMEKELKHYRRTLWIWLTLLTFITLFSQWLIVRWGLRPLAGLARELSDFQEGKAAKITGQYPKEIAPVINSLNLVLDSEKAQRTKYKNTLGDLAHSLKTPLAIVRSILESQSALGESQSKQTIDEQVNRMSEIIGHQLRRATNVSTNVNQRLTNLHSISARLGGALEKVYRDKNITFTNSISEDDCSLIEEQDAMELIGNILENAFKYGHQQVMISSEKDGNNITLYISDDGPGVSADKRSAILTRGARADTATAGQGIGLAISIDILSSYGGSLEIDDSTLGGARFEISLPSH</sequence>
<evidence type="ECO:0000256" key="4">
    <source>
        <dbReference type="ARBA" id="ARBA00022553"/>
    </source>
</evidence>
<dbReference type="SMART" id="SM00387">
    <property type="entry name" value="HATPase_c"/>
    <property type="match status" value="1"/>
</dbReference>
<evidence type="ECO:0000256" key="9">
    <source>
        <dbReference type="ARBA" id="ARBA00023012"/>
    </source>
</evidence>
<keyword evidence="8 11" id="KW-1133">Transmembrane helix</keyword>
<feature type="transmembrane region" description="Helical" evidence="11">
    <location>
        <begin position="175"/>
        <end position="198"/>
    </location>
</feature>
<evidence type="ECO:0000256" key="8">
    <source>
        <dbReference type="ARBA" id="ARBA00022989"/>
    </source>
</evidence>
<keyword evidence="14" id="KW-0067">ATP-binding</keyword>
<keyword evidence="6 11" id="KW-0812">Transmembrane</keyword>
<evidence type="ECO:0000259" key="12">
    <source>
        <dbReference type="PROSITE" id="PS50109"/>
    </source>
</evidence>
<dbReference type="Gene3D" id="3.30.565.10">
    <property type="entry name" value="Histidine kinase-like ATPase, C-terminal domain"/>
    <property type="match status" value="1"/>
</dbReference>
<keyword evidence="5" id="KW-0808">Transferase</keyword>
<evidence type="ECO:0000256" key="7">
    <source>
        <dbReference type="ARBA" id="ARBA00022777"/>
    </source>
</evidence>
<keyword evidence="10 11" id="KW-0472">Membrane</keyword>
<reference evidence="14" key="1">
    <citation type="submission" date="2023-07" db="EMBL/GenBank/DDBJ databases">
        <title>Genome content predicts the carbon catabolic preferences of heterotrophic bacteria.</title>
        <authorList>
            <person name="Gralka M."/>
        </authorList>
    </citation>
    <scope>NUCLEOTIDE SEQUENCE</scope>
    <source>
        <strain evidence="14">I3M17_2</strain>
    </source>
</reference>
<dbReference type="SUPFAM" id="SSF55874">
    <property type="entry name" value="ATPase domain of HSP90 chaperone/DNA topoisomerase II/histidine kinase"/>
    <property type="match status" value="1"/>
</dbReference>
<dbReference type="InterPro" id="IPR004358">
    <property type="entry name" value="Sig_transdc_His_kin-like_C"/>
</dbReference>
<dbReference type="PROSITE" id="PS50885">
    <property type="entry name" value="HAMP"/>
    <property type="match status" value="1"/>
</dbReference>
<evidence type="ECO:0000256" key="1">
    <source>
        <dbReference type="ARBA" id="ARBA00000085"/>
    </source>
</evidence>
<comment type="subcellular location">
    <subcellularLocation>
        <location evidence="2">Membrane</location>
    </subcellularLocation>
</comment>
<dbReference type="InterPro" id="IPR003594">
    <property type="entry name" value="HATPase_dom"/>
</dbReference>
<evidence type="ECO:0000256" key="3">
    <source>
        <dbReference type="ARBA" id="ARBA00012438"/>
    </source>
</evidence>
<dbReference type="Proteomes" id="UP001169760">
    <property type="component" value="Unassembled WGS sequence"/>
</dbReference>
<dbReference type="EC" id="2.7.13.3" evidence="3"/>
<dbReference type="PROSITE" id="PS50109">
    <property type="entry name" value="HIS_KIN"/>
    <property type="match status" value="1"/>
</dbReference>
<keyword evidence="9" id="KW-0902">Two-component regulatory system</keyword>
<feature type="domain" description="Histidine kinase" evidence="12">
    <location>
        <begin position="254"/>
        <end position="456"/>
    </location>
</feature>
<dbReference type="PANTHER" id="PTHR45436">
    <property type="entry name" value="SENSOR HISTIDINE KINASE YKOH"/>
    <property type="match status" value="1"/>
</dbReference>
<name>A0AAW7XBU7_9GAMM</name>
<dbReference type="EMBL" id="JAUOPB010000014">
    <property type="protein sequence ID" value="MDO6424396.1"/>
    <property type="molecule type" value="Genomic_DNA"/>
</dbReference>
<dbReference type="PRINTS" id="PR00344">
    <property type="entry name" value="BCTRLSENSOR"/>
</dbReference>
<dbReference type="CDD" id="cd00082">
    <property type="entry name" value="HisKA"/>
    <property type="match status" value="1"/>
</dbReference>
<gene>
    <name evidence="14" type="ORF">Q4521_18060</name>
</gene>
<feature type="transmembrane region" description="Helical" evidence="11">
    <location>
        <begin position="12"/>
        <end position="33"/>
    </location>
</feature>
<evidence type="ECO:0000313" key="15">
    <source>
        <dbReference type="Proteomes" id="UP001169760"/>
    </source>
</evidence>
<keyword evidence="7" id="KW-0418">Kinase</keyword>
<dbReference type="InterPro" id="IPR005467">
    <property type="entry name" value="His_kinase_dom"/>
</dbReference>
<evidence type="ECO:0000256" key="10">
    <source>
        <dbReference type="ARBA" id="ARBA00023136"/>
    </source>
</evidence>
<evidence type="ECO:0000259" key="13">
    <source>
        <dbReference type="PROSITE" id="PS50885"/>
    </source>
</evidence>
<dbReference type="InterPro" id="IPR003660">
    <property type="entry name" value="HAMP_dom"/>
</dbReference>
<dbReference type="PANTHER" id="PTHR45436:SF4">
    <property type="entry name" value="SENSOR PROTEIN PHOQ"/>
    <property type="match status" value="1"/>
</dbReference>
<dbReference type="InterPro" id="IPR050428">
    <property type="entry name" value="TCS_sensor_his_kinase"/>
</dbReference>
<dbReference type="GO" id="GO:0000155">
    <property type="term" value="F:phosphorelay sensor kinase activity"/>
    <property type="evidence" value="ECO:0007669"/>
    <property type="project" value="InterPro"/>
</dbReference>
<evidence type="ECO:0000256" key="2">
    <source>
        <dbReference type="ARBA" id="ARBA00004370"/>
    </source>
</evidence>